<evidence type="ECO:0000313" key="2">
    <source>
        <dbReference type="EMBL" id="PVH64065.1"/>
    </source>
</evidence>
<dbReference type="Gramene" id="PVH64065">
    <property type="protein sequence ID" value="PVH64065"/>
    <property type="gene ID" value="PAHAL_2G175700"/>
</dbReference>
<evidence type="ECO:0000256" key="1">
    <source>
        <dbReference type="SAM" id="MobiDB-lite"/>
    </source>
</evidence>
<accession>A0A2T8KPH1</accession>
<name>A0A2T8KPH1_9POAL</name>
<organism evidence="2">
    <name type="scientific">Panicum hallii</name>
    <dbReference type="NCBI Taxonomy" id="206008"/>
    <lineage>
        <taxon>Eukaryota</taxon>
        <taxon>Viridiplantae</taxon>
        <taxon>Streptophyta</taxon>
        <taxon>Embryophyta</taxon>
        <taxon>Tracheophyta</taxon>
        <taxon>Spermatophyta</taxon>
        <taxon>Magnoliopsida</taxon>
        <taxon>Liliopsida</taxon>
        <taxon>Poales</taxon>
        <taxon>Poaceae</taxon>
        <taxon>PACMAD clade</taxon>
        <taxon>Panicoideae</taxon>
        <taxon>Panicodae</taxon>
        <taxon>Paniceae</taxon>
        <taxon>Panicinae</taxon>
        <taxon>Panicum</taxon>
        <taxon>Panicum sect. Panicum</taxon>
    </lineage>
</organism>
<gene>
    <name evidence="2" type="ORF">PAHAL_2G175700</name>
</gene>
<reference evidence="2" key="1">
    <citation type="submission" date="2018-04" db="EMBL/GenBank/DDBJ databases">
        <title>WGS assembly of Panicum hallii.</title>
        <authorList>
            <person name="Lovell J."/>
            <person name="Jenkins J."/>
            <person name="Lowry D."/>
            <person name="Mamidi S."/>
            <person name="Sreedasyam A."/>
            <person name="Weng X."/>
            <person name="Barry K."/>
            <person name="Bonette J."/>
            <person name="Campitelli B."/>
            <person name="Daum C."/>
            <person name="Gordon S."/>
            <person name="Gould B."/>
            <person name="Lipzen A."/>
            <person name="Macqueen A."/>
            <person name="Palacio-Mejia J."/>
            <person name="Plott C."/>
            <person name="Shakirov E."/>
            <person name="Shu S."/>
            <person name="Yoshinaga Y."/>
            <person name="Zane M."/>
            <person name="Rokhsar D."/>
            <person name="Grimwood J."/>
            <person name="Schmutz J."/>
            <person name="Juenger T."/>
        </authorList>
    </citation>
    <scope>NUCLEOTIDE SEQUENCE [LARGE SCALE GENOMIC DNA]</scope>
    <source>
        <strain evidence="2">FIL2</strain>
    </source>
</reference>
<proteinExistence type="predicted"/>
<sequence length="106" mass="11761">MRRADAGGVAPPHGGGGRQATSKRLCCAATGGEWATAGLIFLPHHEGRTVPSLLSLSSVGRLLQLWRPLQCLNPAACNLFEQMPEWLRSRCRKEQAVRRDWLRIRC</sequence>
<dbReference type="Proteomes" id="UP000243499">
    <property type="component" value="Chromosome 2"/>
</dbReference>
<dbReference type="AlphaFoldDB" id="A0A2T8KPH1"/>
<feature type="region of interest" description="Disordered" evidence="1">
    <location>
        <begin position="1"/>
        <end position="21"/>
    </location>
</feature>
<feature type="compositionally biased region" description="Low complexity" evidence="1">
    <location>
        <begin position="1"/>
        <end position="12"/>
    </location>
</feature>
<dbReference type="EMBL" id="CM008047">
    <property type="protein sequence ID" value="PVH64065.1"/>
    <property type="molecule type" value="Genomic_DNA"/>
</dbReference>
<protein>
    <submittedName>
        <fullName evidence="2">Uncharacterized protein</fullName>
    </submittedName>
</protein>